<accession>M1MYC8</accession>
<reference evidence="3 4" key="1">
    <citation type="submission" date="2013-02" db="EMBL/GenBank/DDBJ databases">
        <title>Genome sequence of Clostridium saccharoperbutylacetonicum N1-4(HMT).</title>
        <authorList>
            <person name="Poehlein A."/>
            <person name="Daniel R."/>
        </authorList>
    </citation>
    <scope>NUCLEOTIDE SEQUENCE [LARGE SCALE GENOMIC DNA]</scope>
    <source>
        <strain evidence="4">N1-4(HMT)</strain>
    </source>
</reference>
<gene>
    <name evidence="3" type="ORF">Cspa_c26520</name>
</gene>
<dbReference type="EMBL" id="CP004121">
    <property type="protein sequence ID" value="AGF56417.1"/>
    <property type="molecule type" value="Genomic_DNA"/>
</dbReference>
<dbReference type="KEGG" id="csr:Cspa_c26520"/>
<feature type="domain" description="HTH cro/C1-type" evidence="2">
    <location>
        <begin position="6"/>
        <end position="60"/>
    </location>
</feature>
<dbReference type="PANTHER" id="PTHR46558">
    <property type="entry name" value="TRACRIPTIONAL REGULATORY PROTEIN-RELATED-RELATED"/>
    <property type="match status" value="1"/>
</dbReference>
<name>M1MYC8_9CLOT</name>
<dbReference type="RefSeq" id="WP_015392736.1">
    <property type="nucleotide sequence ID" value="NC_020291.1"/>
</dbReference>
<dbReference type="InterPro" id="IPR010982">
    <property type="entry name" value="Lambda_DNA-bd_dom_sf"/>
</dbReference>
<organism evidence="3 4">
    <name type="scientific">Clostridium saccharoperbutylacetonicum N1-4(HMT)</name>
    <dbReference type="NCBI Taxonomy" id="931276"/>
    <lineage>
        <taxon>Bacteria</taxon>
        <taxon>Bacillati</taxon>
        <taxon>Bacillota</taxon>
        <taxon>Clostridia</taxon>
        <taxon>Eubacteriales</taxon>
        <taxon>Clostridiaceae</taxon>
        <taxon>Clostridium</taxon>
    </lineage>
</organism>
<sequence length="153" mass="17346">MLGDKIKKLRKQKGLTQQELSEIIGISRSTIGMVEKNLQGTGNETLKKLADFFDVTIDYLLSENENNDSIKLEADEAHHSNINGIKLNKKDMRDIEKTVEATISELEKQDSLMLSGNPVDDADWELIKSAIRNGIEYAKRINKDKYASIKHKK</sequence>
<dbReference type="Gene3D" id="1.10.260.40">
    <property type="entry name" value="lambda repressor-like DNA-binding domains"/>
    <property type="match status" value="1"/>
</dbReference>
<dbReference type="HOGENOM" id="CLU_066192_4_0_9"/>
<dbReference type="AlphaFoldDB" id="M1MYC8"/>
<dbReference type="CDD" id="cd00093">
    <property type="entry name" value="HTH_XRE"/>
    <property type="match status" value="1"/>
</dbReference>
<proteinExistence type="predicted"/>
<keyword evidence="1" id="KW-0238">DNA-binding</keyword>
<dbReference type="SMART" id="SM00530">
    <property type="entry name" value="HTH_XRE"/>
    <property type="match status" value="1"/>
</dbReference>
<dbReference type="Proteomes" id="UP000011728">
    <property type="component" value="Chromosome"/>
</dbReference>
<dbReference type="GO" id="GO:0003677">
    <property type="term" value="F:DNA binding"/>
    <property type="evidence" value="ECO:0007669"/>
    <property type="project" value="UniProtKB-KW"/>
</dbReference>
<dbReference type="OrthoDB" id="1928139at2"/>
<dbReference type="PANTHER" id="PTHR46558:SF11">
    <property type="entry name" value="HTH-TYPE TRANSCRIPTIONAL REGULATOR XRE"/>
    <property type="match status" value="1"/>
</dbReference>
<dbReference type="InterPro" id="IPR001387">
    <property type="entry name" value="Cro/C1-type_HTH"/>
</dbReference>
<evidence type="ECO:0000313" key="3">
    <source>
        <dbReference type="EMBL" id="AGF56417.1"/>
    </source>
</evidence>
<dbReference type="SUPFAM" id="SSF47413">
    <property type="entry name" value="lambda repressor-like DNA-binding domains"/>
    <property type="match status" value="1"/>
</dbReference>
<evidence type="ECO:0000313" key="4">
    <source>
        <dbReference type="Proteomes" id="UP000011728"/>
    </source>
</evidence>
<protein>
    <submittedName>
        <fullName evidence="3">Putative transcriptional regulator</fullName>
    </submittedName>
</protein>
<dbReference type="PATRIC" id="fig|931276.5.peg.2660"/>
<evidence type="ECO:0000256" key="1">
    <source>
        <dbReference type="ARBA" id="ARBA00023125"/>
    </source>
</evidence>
<dbReference type="Pfam" id="PF01381">
    <property type="entry name" value="HTH_3"/>
    <property type="match status" value="1"/>
</dbReference>
<dbReference type="PROSITE" id="PS50943">
    <property type="entry name" value="HTH_CROC1"/>
    <property type="match status" value="1"/>
</dbReference>
<keyword evidence="4" id="KW-1185">Reference proteome</keyword>
<evidence type="ECO:0000259" key="2">
    <source>
        <dbReference type="PROSITE" id="PS50943"/>
    </source>
</evidence>
<dbReference type="eggNOG" id="COG1396">
    <property type="taxonomic scope" value="Bacteria"/>
</dbReference>